<dbReference type="GO" id="GO:0046983">
    <property type="term" value="F:protein dimerization activity"/>
    <property type="evidence" value="ECO:0007669"/>
    <property type="project" value="InterPro"/>
</dbReference>
<dbReference type="InterPro" id="IPR036638">
    <property type="entry name" value="HLH_DNA-bd_sf"/>
</dbReference>
<dbReference type="AlphaFoldDB" id="A0A5R9F251"/>
<dbReference type="PANTHER" id="PTHR41263:SF1">
    <property type="entry name" value="ASPARTYL-PHOSPHATE PHOSPHATASE YISI"/>
    <property type="match status" value="1"/>
</dbReference>
<dbReference type="GO" id="GO:0043937">
    <property type="term" value="P:regulation of sporulation"/>
    <property type="evidence" value="ECO:0007669"/>
    <property type="project" value="InterPro"/>
</dbReference>
<dbReference type="InterPro" id="IPR053028">
    <property type="entry name" value="Spo0E-like_phosphatase"/>
</dbReference>
<dbReference type="InterPro" id="IPR018540">
    <property type="entry name" value="Spo0E-like"/>
</dbReference>
<dbReference type="InterPro" id="IPR037208">
    <property type="entry name" value="Spo0E-like_sf"/>
</dbReference>
<dbReference type="SUPFAM" id="SSF140500">
    <property type="entry name" value="BAS1536-like"/>
    <property type="match status" value="1"/>
</dbReference>
<dbReference type="Pfam" id="PF09388">
    <property type="entry name" value="SpoOE-like"/>
    <property type="match status" value="1"/>
</dbReference>
<gene>
    <name evidence="1" type="ORF">FCL54_07815</name>
</gene>
<dbReference type="PANTHER" id="PTHR41263">
    <property type="entry name" value="ASPARTYL-PHOSPHATE PHOSPHATASE YISI"/>
    <property type="match status" value="1"/>
</dbReference>
<organism evidence="1 2">
    <name type="scientific">Exobacillus caeni</name>
    <dbReference type="NCBI Taxonomy" id="2574798"/>
    <lineage>
        <taxon>Bacteria</taxon>
        <taxon>Bacillati</taxon>
        <taxon>Bacillota</taxon>
        <taxon>Bacilli</taxon>
        <taxon>Bacillales</taxon>
        <taxon>Guptibacillaceae</taxon>
        <taxon>Exobacillus</taxon>
    </lineage>
</organism>
<sequence>MLMLMIEEKRKQMIELGKKHGLSSAKTITCSQELDRLIEKYQITNQQQYTMEKEVSFN</sequence>
<name>A0A5R9F251_9BACL</name>
<dbReference type="RefSeq" id="WP_138125076.1">
    <property type="nucleotide sequence ID" value="NZ_SWLG01000005.1"/>
</dbReference>
<dbReference type="Proteomes" id="UP000308230">
    <property type="component" value="Unassembled WGS sequence"/>
</dbReference>
<dbReference type="EMBL" id="SWLG01000005">
    <property type="protein sequence ID" value="TLS37722.1"/>
    <property type="molecule type" value="Genomic_DNA"/>
</dbReference>
<evidence type="ECO:0000313" key="1">
    <source>
        <dbReference type="EMBL" id="TLS37722.1"/>
    </source>
</evidence>
<proteinExistence type="predicted"/>
<dbReference type="OrthoDB" id="2973153at2"/>
<protein>
    <submittedName>
        <fullName evidence="1">Aspartyl-phosphate phosphatase Spo0E family protein</fullName>
    </submittedName>
</protein>
<dbReference type="Gene3D" id="4.10.280.10">
    <property type="entry name" value="Helix-loop-helix DNA-binding domain"/>
    <property type="match status" value="1"/>
</dbReference>
<reference evidence="1 2" key="1">
    <citation type="submission" date="2019-04" db="EMBL/GenBank/DDBJ databases">
        <title>Bacillus caeni sp. nov., a bacterium isolated from mangrove sediment.</title>
        <authorList>
            <person name="Huang H."/>
            <person name="Mo K."/>
            <person name="Hu Y."/>
        </authorList>
    </citation>
    <scope>NUCLEOTIDE SEQUENCE [LARGE SCALE GENOMIC DNA]</scope>
    <source>
        <strain evidence="1 2">HB172195</strain>
    </source>
</reference>
<accession>A0A5R9F251</accession>
<comment type="caution">
    <text evidence="1">The sequence shown here is derived from an EMBL/GenBank/DDBJ whole genome shotgun (WGS) entry which is preliminary data.</text>
</comment>
<keyword evidence="2" id="KW-1185">Reference proteome</keyword>
<evidence type="ECO:0000313" key="2">
    <source>
        <dbReference type="Proteomes" id="UP000308230"/>
    </source>
</evidence>